<keyword evidence="3" id="KW-1185">Reference proteome</keyword>
<protein>
    <submittedName>
        <fullName evidence="2">Uncharacterized protein</fullName>
    </submittedName>
</protein>
<evidence type="ECO:0000313" key="2">
    <source>
        <dbReference type="EMBL" id="KAJ8412945.1"/>
    </source>
</evidence>
<dbReference type="Proteomes" id="UP001221898">
    <property type="component" value="Unassembled WGS sequence"/>
</dbReference>
<organism evidence="2 3">
    <name type="scientific">Aldrovandia affinis</name>
    <dbReference type="NCBI Taxonomy" id="143900"/>
    <lineage>
        <taxon>Eukaryota</taxon>
        <taxon>Metazoa</taxon>
        <taxon>Chordata</taxon>
        <taxon>Craniata</taxon>
        <taxon>Vertebrata</taxon>
        <taxon>Euteleostomi</taxon>
        <taxon>Actinopterygii</taxon>
        <taxon>Neopterygii</taxon>
        <taxon>Teleostei</taxon>
        <taxon>Notacanthiformes</taxon>
        <taxon>Halosauridae</taxon>
        <taxon>Aldrovandia</taxon>
    </lineage>
</organism>
<proteinExistence type="predicted"/>
<dbReference type="AlphaFoldDB" id="A0AAD7T2E0"/>
<gene>
    <name evidence="2" type="ORF">AAFF_G00105270</name>
</gene>
<feature type="region of interest" description="Disordered" evidence="1">
    <location>
        <begin position="1"/>
        <end position="84"/>
    </location>
</feature>
<evidence type="ECO:0000313" key="3">
    <source>
        <dbReference type="Proteomes" id="UP001221898"/>
    </source>
</evidence>
<evidence type="ECO:0000256" key="1">
    <source>
        <dbReference type="SAM" id="MobiDB-lite"/>
    </source>
</evidence>
<comment type="caution">
    <text evidence="2">The sequence shown here is derived from an EMBL/GenBank/DDBJ whole genome shotgun (WGS) entry which is preliminary data.</text>
</comment>
<reference evidence="2" key="1">
    <citation type="journal article" date="2023" name="Science">
        <title>Genome structures resolve the early diversification of teleost fishes.</title>
        <authorList>
            <person name="Parey E."/>
            <person name="Louis A."/>
            <person name="Montfort J."/>
            <person name="Bouchez O."/>
            <person name="Roques C."/>
            <person name="Iampietro C."/>
            <person name="Lluch J."/>
            <person name="Castinel A."/>
            <person name="Donnadieu C."/>
            <person name="Desvignes T."/>
            <person name="Floi Bucao C."/>
            <person name="Jouanno E."/>
            <person name="Wen M."/>
            <person name="Mejri S."/>
            <person name="Dirks R."/>
            <person name="Jansen H."/>
            <person name="Henkel C."/>
            <person name="Chen W.J."/>
            <person name="Zahm M."/>
            <person name="Cabau C."/>
            <person name="Klopp C."/>
            <person name="Thompson A.W."/>
            <person name="Robinson-Rechavi M."/>
            <person name="Braasch I."/>
            <person name="Lecointre G."/>
            <person name="Bobe J."/>
            <person name="Postlethwait J.H."/>
            <person name="Berthelot C."/>
            <person name="Roest Crollius H."/>
            <person name="Guiguen Y."/>
        </authorList>
    </citation>
    <scope>NUCLEOTIDE SEQUENCE</scope>
    <source>
        <strain evidence="2">NC1722</strain>
    </source>
</reference>
<sequence>MSRPGSREPQALLKKPAASDPGSVKPATLTDSSKARRGTVPQGPRGSRRDSHATLTQPQSDREARARLLSPDPGDSFALSQSAP</sequence>
<name>A0AAD7T2E0_9TELE</name>
<dbReference type="EMBL" id="JAINUG010000017">
    <property type="protein sequence ID" value="KAJ8412945.1"/>
    <property type="molecule type" value="Genomic_DNA"/>
</dbReference>
<accession>A0AAD7T2E0</accession>